<protein>
    <recommendedName>
        <fullName evidence="1">Protein kinase domain-containing protein</fullName>
    </recommendedName>
</protein>
<dbReference type="AlphaFoldDB" id="F6HY61"/>
<dbReference type="GO" id="GO:0004672">
    <property type="term" value="F:protein kinase activity"/>
    <property type="evidence" value="ECO:0000318"/>
    <property type="project" value="GO_Central"/>
</dbReference>
<dbReference type="Pfam" id="PF07714">
    <property type="entry name" value="PK_Tyr_Ser-Thr"/>
    <property type="match status" value="1"/>
</dbReference>
<dbReference type="PaxDb" id="29760-VIT_09s0002g02900.t01"/>
<evidence type="ECO:0000259" key="1">
    <source>
        <dbReference type="PROSITE" id="PS50011"/>
    </source>
</evidence>
<evidence type="ECO:0000313" key="2">
    <source>
        <dbReference type="EMBL" id="CCB59384.1"/>
    </source>
</evidence>
<dbReference type="InterPro" id="IPR001245">
    <property type="entry name" value="Ser-Thr/Tyr_kinase_cat_dom"/>
</dbReference>
<dbReference type="InterPro" id="IPR011009">
    <property type="entry name" value="Kinase-like_dom_sf"/>
</dbReference>
<dbReference type="SMART" id="SM00220">
    <property type="entry name" value="S_TKc"/>
    <property type="match status" value="1"/>
</dbReference>
<gene>
    <name evidence="2" type="ordered locus">VIT_09s0002g02900</name>
</gene>
<organism evidence="2 3">
    <name type="scientific">Vitis vinifera</name>
    <name type="common">Grape</name>
    <dbReference type="NCBI Taxonomy" id="29760"/>
    <lineage>
        <taxon>Eukaryota</taxon>
        <taxon>Viridiplantae</taxon>
        <taxon>Streptophyta</taxon>
        <taxon>Embryophyta</taxon>
        <taxon>Tracheophyta</taxon>
        <taxon>Spermatophyta</taxon>
        <taxon>Magnoliopsida</taxon>
        <taxon>eudicotyledons</taxon>
        <taxon>Gunneridae</taxon>
        <taxon>Pentapetalae</taxon>
        <taxon>rosids</taxon>
        <taxon>Vitales</taxon>
        <taxon>Vitaceae</taxon>
        <taxon>Viteae</taxon>
        <taxon>Vitis</taxon>
    </lineage>
</organism>
<evidence type="ECO:0000313" key="3">
    <source>
        <dbReference type="Proteomes" id="UP000009183"/>
    </source>
</evidence>
<dbReference type="InParanoid" id="F6HY61"/>
<dbReference type="PROSITE" id="PS50011">
    <property type="entry name" value="PROTEIN_KINASE_DOM"/>
    <property type="match status" value="1"/>
</dbReference>
<dbReference type="EMBL" id="FN596494">
    <property type="protein sequence ID" value="CCB59384.1"/>
    <property type="molecule type" value="Genomic_DNA"/>
</dbReference>
<feature type="domain" description="Protein kinase" evidence="1">
    <location>
        <begin position="1"/>
        <end position="285"/>
    </location>
</feature>
<sequence>MKLDMEHLCPVYLGHFRNRIELAVKKLSALNRGFRKFQTEASFSIAELLTRVHHKNLVSPLGYHFESSSMTLIYEYMGPGSLRKYLSGIHFSNTQYNLWKQRIGIALDVAQGLEYLHNGCKTPIIQRDIKSANILLNEKNEKLQAKVADFGLSRSVPNEDPAYLSTVVVGTCHYLDPKYFLTAGLSEENDVYGFGIVLLELISGQPAVAKSSVGTVHLLQCVPLLLLDTGEITAIVDPRLNIERFDIYSARKLVGTAMACVKCNSPKRPIMSDVADKLKQCMNYLARTIGDAEE</sequence>
<dbReference type="GO" id="GO:0045088">
    <property type="term" value="P:regulation of innate immune response"/>
    <property type="evidence" value="ECO:0000318"/>
    <property type="project" value="GO_Central"/>
</dbReference>
<accession>F6HY61</accession>
<keyword evidence="3" id="KW-1185">Reference proteome</keyword>
<dbReference type="Gene3D" id="1.10.510.10">
    <property type="entry name" value="Transferase(Phosphotransferase) domain 1"/>
    <property type="match status" value="1"/>
</dbReference>
<dbReference type="GO" id="GO:0005524">
    <property type="term" value="F:ATP binding"/>
    <property type="evidence" value="ECO:0007669"/>
    <property type="project" value="InterPro"/>
</dbReference>
<dbReference type="SUPFAM" id="SSF56112">
    <property type="entry name" value="Protein kinase-like (PK-like)"/>
    <property type="match status" value="1"/>
</dbReference>
<dbReference type="InterPro" id="IPR000719">
    <property type="entry name" value="Prot_kinase_dom"/>
</dbReference>
<dbReference type="PANTHER" id="PTHR45631">
    <property type="entry name" value="OS07G0107800 PROTEIN-RELATED"/>
    <property type="match status" value="1"/>
</dbReference>
<dbReference type="HOGENOM" id="CLU_000288_21_4_1"/>
<dbReference type="Gene3D" id="3.30.200.20">
    <property type="entry name" value="Phosphorylase Kinase, domain 1"/>
    <property type="match status" value="1"/>
</dbReference>
<proteinExistence type="predicted"/>
<dbReference type="Proteomes" id="UP000009183">
    <property type="component" value="Chromosome 9"/>
</dbReference>
<dbReference type="PANTHER" id="PTHR45631:SF206">
    <property type="entry name" value="PROTEIN KINASE DOMAIN-CONTAINING PROTEIN"/>
    <property type="match status" value="1"/>
</dbReference>
<name>F6HY61_VITVI</name>
<reference evidence="3" key="1">
    <citation type="journal article" date="2007" name="Nature">
        <title>The grapevine genome sequence suggests ancestral hexaploidization in major angiosperm phyla.</title>
        <authorList>
            <consortium name="The French-Italian Public Consortium for Grapevine Genome Characterization."/>
            <person name="Jaillon O."/>
            <person name="Aury J.-M."/>
            <person name="Noel B."/>
            <person name="Policriti A."/>
            <person name="Clepet C."/>
            <person name="Casagrande A."/>
            <person name="Choisne N."/>
            <person name="Aubourg S."/>
            <person name="Vitulo N."/>
            <person name="Jubin C."/>
            <person name="Vezzi A."/>
            <person name="Legeai F."/>
            <person name="Hugueney P."/>
            <person name="Dasilva C."/>
            <person name="Horner D."/>
            <person name="Mica E."/>
            <person name="Jublot D."/>
            <person name="Poulain J."/>
            <person name="Bruyere C."/>
            <person name="Billault A."/>
            <person name="Segurens B."/>
            <person name="Gouyvenoux M."/>
            <person name="Ugarte E."/>
            <person name="Cattonaro F."/>
            <person name="Anthouard V."/>
            <person name="Vico V."/>
            <person name="Del Fabbro C."/>
            <person name="Alaux M."/>
            <person name="Di Gaspero G."/>
            <person name="Dumas V."/>
            <person name="Felice N."/>
            <person name="Paillard S."/>
            <person name="Juman I."/>
            <person name="Moroldo M."/>
            <person name="Scalabrin S."/>
            <person name="Canaguier A."/>
            <person name="Le Clainche I."/>
            <person name="Malacrida G."/>
            <person name="Durand E."/>
            <person name="Pesole G."/>
            <person name="Laucou V."/>
            <person name="Chatelet P."/>
            <person name="Merdinoglu D."/>
            <person name="Delledonne M."/>
            <person name="Pezzotti M."/>
            <person name="Lecharny A."/>
            <person name="Scarpelli C."/>
            <person name="Artiguenave F."/>
            <person name="Pe M.E."/>
            <person name="Valle G."/>
            <person name="Morgante M."/>
            <person name="Caboche M."/>
            <person name="Adam-Blondon A.-F."/>
            <person name="Weissenbach J."/>
            <person name="Quetier F."/>
            <person name="Wincker P."/>
        </authorList>
    </citation>
    <scope>NUCLEOTIDE SEQUENCE [LARGE SCALE GENOMIC DNA]</scope>
    <source>
        <strain evidence="3">cv. Pinot noir / PN40024</strain>
    </source>
</reference>